<proteinExistence type="predicted"/>
<organism evidence="1 2">
    <name type="scientific">Terrimonas ginsenosidimutans</name>
    <dbReference type="NCBI Taxonomy" id="2908004"/>
    <lineage>
        <taxon>Bacteria</taxon>
        <taxon>Pseudomonadati</taxon>
        <taxon>Bacteroidota</taxon>
        <taxon>Chitinophagia</taxon>
        <taxon>Chitinophagales</taxon>
        <taxon>Chitinophagaceae</taxon>
        <taxon>Terrimonas</taxon>
    </lineage>
</organism>
<dbReference type="EMBL" id="JAKLTR010000002">
    <property type="protein sequence ID" value="MCG2613573.1"/>
    <property type="molecule type" value="Genomic_DNA"/>
</dbReference>
<accession>A0ABS9KMM4</accession>
<evidence type="ECO:0000313" key="2">
    <source>
        <dbReference type="Proteomes" id="UP001165367"/>
    </source>
</evidence>
<protein>
    <submittedName>
        <fullName evidence="1">YdeI/OmpD-associated family protein</fullName>
    </submittedName>
</protein>
<reference evidence="1" key="1">
    <citation type="submission" date="2022-01" db="EMBL/GenBank/DDBJ databases">
        <authorList>
            <person name="Jo J.-H."/>
            <person name="Im W.-T."/>
        </authorList>
    </citation>
    <scope>NUCLEOTIDE SEQUENCE</scope>
    <source>
        <strain evidence="1">NA20</strain>
    </source>
</reference>
<comment type="caution">
    <text evidence="1">The sequence shown here is derived from an EMBL/GenBank/DDBJ whole genome shotgun (WGS) entry which is preliminary data.</text>
</comment>
<gene>
    <name evidence="1" type="ORF">LZZ85_04745</name>
</gene>
<sequence length="220" mass="25414">MVTPLFKKLRIQENDTLLTINAPSYFKKSFPELPSGVSISTTAKNFNQVHWFVKDRSQMEKELGKVLKLIKDNVTIWAYYPKGSSGIQTDLTRDKGWDKLLAEDEKLTWVSLISFNDTWSVFGFRPKTTSDKKKKAAKPAQREIFNWVKTETKEVKLPGELSAAFKKNRAQAAFFETLSFTNKKEYIEWIVTAKREETKAERVAGTIERLGKKWKNPANR</sequence>
<name>A0ABS9KMM4_9BACT</name>
<dbReference type="Proteomes" id="UP001165367">
    <property type="component" value="Unassembled WGS sequence"/>
</dbReference>
<dbReference type="Pfam" id="PF13376">
    <property type="entry name" value="OmdA"/>
    <property type="match status" value="1"/>
</dbReference>
<keyword evidence="2" id="KW-1185">Reference proteome</keyword>
<evidence type="ECO:0000313" key="1">
    <source>
        <dbReference type="EMBL" id="MCG2613573.1"/>
    </source>
</evidence>
<dbReference type="RefSeq" id="WP_237868969.1">
    <property type="nucleotide sequence ID" value="NZ_JAKLTR010000002.1"/>
</dbReference>